<accession>A0A9P4MLJ9</accession>
<reference evidence="1" key="1">
    <citation type="journal article" date="2020" name="Stud. Mycol.">
        <title>101 Dothideomycetes genomes: a test case for predicting lifestyles and emergence of pathogens.</title>
        <authorList>
            <person name="Haridas S."/>
            <person name="Albert R."/>
            <person name="Binder M."/>
            <person name="Bloem J."/>
            <person name="Labutti K."/>
            <person name="Salamov A."/>
            <person name="Andreopoulos B."/>
            <person name="Baker S."/>
            <person name="Barry K."/>
            <person name="Bills G."/>
            <person name="Bluhm B."/>
            <person name="Cannon C."/>
            <person name="Castanera R."/>
            <person name="Culley D."/>
            <person name="Daum C."/>
            <person name="Ezra D."/>
            <person name="Gonzalez J."/>
            <person name="Henrissat B."/>
            <person name="Kuo A."/>
            <person name="Liang C."/>
            <person name="Lipzen A."/>
            <person name="Lutzoni F."/>
            <person name="Magnuson J."/>
            <person name="Mondo S."/>
            <person name="Nolan M."/>
            <person name="Ohm R."/>
            <person name="Pangilinan J."/>
            <person name="Park H.-J."/>
            <person name="Ramirez L."/>
            <person name="Alfaro M."/>
            <person name="Sun H."/>
            <person name="Tritt A."/>
            <person name="Yoshinaga Y."/>
            <person name="Zwiers L.-H."/>
            <person name="Turgeon B."/>
            <person name="Goodwin S."/>
            <person name="Spatafora J."/>
            <person name="Crous P."/>
            <person name="Grigoriev I."/>
        </authorList>
    </citation>
    <scope>NUCLEOTIDE SEQUENCE</scope>
    <source>
        <strain evidence="1">CBS 260.36</strain>
    </source>
</reference>
<dbReference type="AlphaFoldDB" id="A0A9P4MLJ9"/>
<proteinExistence type="predicted"/>
<protein>
    <submittedName>
        <fullName evidence="1">Uncharacterized protein</fullName>
    </submittedName>
</protein>
<comment type="caution">
    <text evidence="1">The sequence shown here is derived from an EMBL/GenBank/DDBJ whole genome shotgun (WGS) entry which is preliminary data.</text>
</comment>
<evidence type="ECO:0000313" key="1">
    <source>
        <dbReference type="EMBL" id="KAF2157437.1"/>
    </source>
</evidence>
<sequence length="188" mass="20476">MPMEIRSGQASGSATNDGQINVKQTCNDACGSNPTCSCQEPPHRAPHSGTSYKCTFVAVSAQHGRVEESIRIRMDTDLSNGSWRYKPDLPSPEQGTYELGWQHLHAGLVHIIVAGRKSIELRKGVTQSARAPRHPLVGRCAPRSPPVQASDLGLMCWWQNSRAVTCRLVPWLVRADSSSVMCPFAAGI</sequence>
<dbReference type="Proteomes" id="UP000799439">
    <property type="component" value="Unassembled WGS sequence"/>
</dbReference>
<name>A0A9P4MLJ9_9PEZI</name>
<dbReference type="EMBL" id="ML996081">
    <property type="protein sequence ID" value="KAF2157437.1"/>
    <property type="molecule type" value="Genomic_DNA"/>
</dbReference>
<organism evidence="1 2">
    <name type="scientific">Myriangium duriaei CBS 260.36</name>
    <dbReference type="NCBI Taxonomy" id="1168546"/>
    <lineage>
        <taxon>Eukaryota</taxon>
        <taxon>Fungi</taxon>
        <taxon>Dikarya</taxon>
        <taxon>Ascomycota</taxon>
        <taxon>Pezizomycotina</taxon>
        <taxon>Dothideomycetes</taxon>
        <taxon>Dothideomycetidae</taxon>
        <taxon>Myriangiales</taxon>
        <taxon>Myriangiaceae</taxon>
        <taxon>Myriangium</taxon>
    </lineage>
</organism>
<keyword evidence="2" id="KW-1185">Reference proteome</keyword>
<evidence type="ECO:0000313" key="2">
    <source>
        <dbReference type="Proteomes" id="UP000799439"/>
    </source>
</evidence>
<gene>
    <name evidence="1" type="ORF">K461DRAFT_18206</name>
</gene>